<name>A0A0H3IZS3_CLOPA</name>
<dbReference type="Proteomes" id="UP000028042">
    <property type="component" value="Unassembled WGS sequence"/>
</dbReference>
<keyword evidence="5" id="KW-1185">Reference proteome</keyword>
<feature type="transmembrane region" description="Helical" evidence="1">
    <location>
        <begin position="41"/>
        <end position="62"/>
    </location>
</feature>
<dbReference type="EMBL" id="JPGY02000001">
    <property type="protein sequence ID" value="KRU12958.1"/>
    <property type="molecule type" value="Genomic_DNA"/>
</dbReference>
<feature type="transmembrane region" description="Helical" evidence="1">
    <location>
        <begin position="375"/>
        <end position="396"/>
    </location>
</feature>
<feature type="transmembrane region" description="Helical" evidence="1">
    <location>
        <begin position="174"/>
        <end position="192"/>
    </location>
</feature>
<feature type="transmembrane region" description="Helical" evidence="1">
    <location>
        <begin position="204"/>
        <end position="226"/>
    </location>
</feature>
<feature type="transmembrane region" description="Helical" evidence="1">
    <location>
        <begin position="68"/>
        <end position="84"/>
    </location>
</feature>
<keyword evidence="1" id="KW-0812">Transmembrane</keyword>
<feature type="transmembrane region" description="Helical" evidence="1">
    <location>
        <begin position="337"/>
        <end position="355"/>
    </location>
</feature>
<dbReference type="eggNOG" id="ENOG5030VYI">
    <property type="taxonomic scope" value="Bacteria"/>
</dbReference>
<accession>A0A0H3IZS3</accession>
<sequence length="441" mass="50030">MINKDLFKIIGRKIIKQRIIKKEARLMKTTPKLLKEVRKTIPLEIIIILVTLIACVSADSYFFIACSIYLSINVLIRAIMLLRFTDKKGKEVTWISEKKMYVRCLCGNFILSIASLGILGCGILMFFLESQMINISVAIIVVFLAGINLLFMLRYYMIIKNYTDILIKSYRIMNYAYALINFALLVSVTLSISDTENIEQLIGITGIVFGGGTLSLTGYILWYVLLTNEKNRNLYYHIRNNRMIIFTRLSLKKDVALVLGKVILSCITLSGFVFVNALYSAGMGIAKYGAIRAQEKEQKKQIQSYFEIGASILGASLCYVVYSLSMFSKEKPMQYNMNITLIIAVYTFTELFLIIKDYIKARKTKNLISEEIKLIGLSSTLICLVLTQVAIMSISHKGDATFFNGLSGIVFGSMSALIGIYMMLRSKFLKQKFYEIQDKNN</sequence>
<keyword evidence="1" id="KW-0472">Membrane</keyword>
<reference evidence="3 4" key="3">
    <citation type="journal article" name="Genome Announc.">
        <title>Improved Draft Genome Sequence of Clostridium pasteurianum Strain ATCC 6013 (DSM 525) Using a Hybrid Next-Generation Sequencing Approach.</title>
        <authorList>
            <person name="Pyne M.E."/>
            <person name="Utturkar S."/>
            <person name="Brown S.D."/>
            <person name="Moo-Young M."/>
            <person name="Chung D.A."/>
            <person name="Chou C.P."/>
        </authorList>
    </citation>
    <scope>NUCLEOTIDE SEQUENCE [LARGE SCALE GENOMIC DNA]</scope>
    <source>
        <strain evidence="3 4">ATCC 6013</strain>
    </source>
</reference>
<dbReference type="RefSeq" id="WP_003444851.1">
    <property type="nucleotide sequence ID" value="NZ_ANZB01000005.1"/>
</dbReference>
<dbReference type="KEGG" id="cpat:CLPA_c09460"/>
<evidence type="ECO:0000256" key="1">
    <source>
        <dbReference type="SAM" id="Phobius"/>
    </source>
</evidence>
<organism evidence="2 5">
    <name type="scientific">Clostridium pasteurianum DSM 525 = ATCC 6013</name>
    <dbReference type="NCBI Taxonomy" id="1262449"/>
    <lineage>
        <taxon>Bacteria</taxon>
        <taxon>Bacillati</taxon>
        <taxon>Bacillota</taxon>
        <taxon>Clostridia</taxon>
        <taxon>Eubacteriales</taxon>
        <taxon>Clostridiaceae</taxon>
        <taxon>Clostridium</taxon>
    </lineage>
</organism>
<keyword evidence="1" id="KW-1133">Transmembrane helix</keyword>
<feature type="transmembrane region" description="Helical" evidence="1">
    <location>
        <begin position="105"/>
        <end position="127"/>
    </location>
</feature>
<dbReference type="AlphaFoldDB" id="A0A0H3IZS3"/>
<feature type="transmembrane region" description="Helical" evidence="1">
    <location>
        <begin position="133"/>
        <end position="153"/>
    </location>
</feature>
<dbReference type="Proteomes" id="UP000030905">
    <property type="component" value="Chromosome"/>
</dbReference>
<reference evidence="2 5" key="1">
    <citation type="journal article" date="2015" name="Genome Announc.">
        <title>Complete Genome Sequence of the Nitrogen-Fixing and Solvent-Producing Clostridium pasteurianum DSM 525.</title>
        <authorList>
            <person name="Poehlein A."/>
            <person name="Grosse-Honebrink A."/>
            <person name="Zhang Y."/>
            <person name="Minton N.P."/>
            <person name="Daniel R."/>
        </authorList>
    </citation>
    <scope>NUCLEOTIDE SEQUENCE [LARGE SCALE GENOMIC DNA]</scope>
    <source>
        <strain evidence="2">DSM 525</strain>
        <strain evidence="5">DSM 525 / ATCC 6013</strain>
    </source>
</reference>
<dbReference type="PATRIC" id="fig|1262449.3.peg.2025"/>
<reference evidence="3" key="2">
    <citation type="submission" date="2015-10" db="EMBL/GenBank/DDBJ databases">
        <title>Improved Draft Genome Sequence of Clostridium pasteurianum Strain ATCC 6013 (DSM 525) Using a Hybrid Next-Generation Sequencing Approach.</title>
        <authorList>
            <person name="Pyne M.E."/>
            <person name="Utturkar S.M."/>
            <person name="Brown S.D."/>
            <person name="Moo-Young M."/>
            <person name="Chung D.A."/>
            <person name="Chou P.C."/>
        </authorList>
    </citation>
    <scope>NUCLEOTIDE SEQUENCE</scope>
    <source>
        <strain evidence="3">ATCC 6013</strain>
    </source>
</reference>
<evidence type="ECO:0000313" key="3">
    <source>
        <dbReference type="EMBL" id="KRU12958.1"/>
    </source>
</evidence>
<evidence type="ECO:0000313" key="2">
    <source>
        <dbReference type="EMBL" id="AJA51034.1"/>
    </source>
</evidence>
<evidence type="ECO:0000313" key="5">
    <source>
        <dbReference type="Proteomes" id="UP000030905"/>
    </source>
</evidence>
<protein>
    <submittedName>
        <fullName evidence="2">Uncharacterized protein</fullName>
    </submittedName>
</protein>
<evidence type="ECO:0000313" key="4">
    <source>
        <dbReference type="Proteomes" id="UP000028042"/>
    </source>
</evidence>
<proteinExistence type="predicted"/>
<feature type="transmembrane region" description="Helical" evidence="1">
    <location>
        <begin position="402"/>
        <end position="424"/>
    </location>
</feature>
<dbReference type="GeneID" id="93073147"/>
<dbReference type="KEGG" id="cpae:CPAST_c09460"/>
<dbReference type="EMBL" id="CP009268">
    <property type="protein sequence ID" value="AJA51034.1"/>
    <property type="molecule type" value="Genomic_DNA"/>
</dbReference>
<gene>
    <name evidence="2" type="ORF">CLPA_c09460</name>
    <name evidence="3" type="ORF">CP6013_02206</name>
</gene>